<evidence type="ECO:0000313" key="2">
    <source>
        <dbReference type="Proteomes" id="UP000828390"/>
    </source>
</evidence>
<gene>
    <name evidence="1" type="ORF">DPMN_078555</name>
</gene>
<keyword evidence="2" id="KW-1185">Reference proteome</keyword>
<organism evidence="1 2">
    <name type="scientific">Dreissena polymorpha</name>
    <name type="common">Zebra mussel</name>
    <name type="synonym">Mytilus polymorpha</name>
    <dbReference type="NCBI Taxonomy" id="45954"/>
    <lineage>
        <taxon>Eukaryota</taxon>
        <taxon>Metazoa</taxon>
        <taxon>Spiralia</taxon>
        <taxon>Lophotrochozoa</taxon>
        <taxon>Mollusca</taxon>
        <taxon>Bivalvia</taxon>
        <taxon>Autobranchia</taxon>
        <taxon>Heteroconchia</taxon>
        <taxon>Euheterodonta</taxon>
        <taxon>Imparidentia</taxon>
        <taxon>Neoheterodontei</taxon>
        <taxon>Myida</taxon>
        <taxon>Dreissenoidea</taxon>
        <taxon>Dreissenidae</taxon>
        <taxon>Dreissena</taxon>
    </lineage>
</organism>
<comment type="caution">
    <text evidence="1">The sequence shown here is derived from an EMBL/GenBank/DDBJ whole genome shotgun (WGS) entry which is preliminary data.</text>
</comment>
<reference evidence="1" key="1">
    <citation type="journal article" date="2019" name="bioRxiv">
        <title>The Genome of the Zebra Mussel, Dreissena polymorpha: A Resource for Invasive Species Research.</title>
        <authorList>
            <person name="McCartney M.A."/>
            <person name="Auch B."/>
            <person name="Kono T."/>
            <person name="Mallez S."/>
            <person name="Zhang Y."/>
            <person name="Obille A."/>
            <person name="Becker A."/>
            <person name="Abrahante J.E."/>
            <person name="Garbe J."/>
            <person name="Badalamenti J.P."/>
            <person name="Herman A."/>
            <person name="Mangelson H."/>
            <person name="Liachko I."/>
            <person name="Sullivan S."/>
            <person name="Sone E.D."/>
            <person name="Koren S."/>
            <person name="Silverstein K.A.T."/>
            <person name="Beckman K.B."/>
            <person name="Gohl D.M."/>
        </authorList>
    </citation>
    <scope>NUCLEOTIDE SEQUENCE</scope>
    <source>
        <strain evidence="1">Duluth1</strain>
        <tissue evidence="1">Whole animal</tissue>
    </source>
</reference>
<evidence type="ECO:0000313" key="1">
    <source>
        <dbReference type="EMBL" id="KAH3703517.1"/>
    </source>
</evidence>
<sequence length="82" mass="9095">MGKRGGKVEERQPRNTLCRDLDAGTKEMGKPGDRWKRGGLKTHCVETWMQIPSKCVSVGTGGRETAHKHLLLRTGCKYKANG</sequence>
<protein>
    <submittedName>
        <fullName evidence="1">Uncharacterized protein</fullName>
    </submittedName>
</protein>
<dbReference type="Proteomes" id="UP000828390">
    <property type="component" value="Unassembled WGS sequence"/>
</dbReference>
<name>A0A9D4BS89_DREPO</name>
<dbReference type="EMBL" id="JAIWYP010000015">
    <property type="protein sequence ID" value="KAH3703517.1"/>
    <property type="molecule type" value="Genomic_DNA"/>
</dbReference>
<proteinExistence type="predicted"/>
<accession>A0A9D4BS89</accession>
<reference evidence="1" key="2">
    <citation type="submission" date="2020-11" db="EMBL/GenBank/DDBJ databases">
        <authorList>
            <person name="McCartney M.A."/>
            <person name="Auch B."/>
            <person name="Kono T."/>
            <person name="Mallez S."/>
            <person name="Becker A."/>
            <person name="Gohl D.M."/>
            <person name="Silverstein K.A.T."/>
            <person name="Koren S."/>
            <person name="Bechman K.B."/>
            <person name="Herman A."/>
            <person name="Abrahante J.E."/>
            <person name="Garbe J."/>
        </authorList>
    </citation>
    <scope>NUCLEOTIDE SEQUENCE</scope>
    <source>
        <strain evidence="1">Duluth1</strain>
        <tissue evidence="1">Whole animal</tissue>
    </source>
</reference>
<dbReference type="AlphaFoldDB" id="A0A9D4BS89"/>